<keyword evidence="4" id="KW-0676">Redox-active center</keyword>
<dbReference type="GO" id="GO:0017004">
    <property type="term" value="P:cytochrome complex assembly"/>
    <property type="evidence" value="ECO:0007669"/>
    <property type="project" value="UniProtKB-KW"/>
</dbReference>
<dbReference type="EMBL" id="FNXE01000009">
    <property type="protein sequence ID" value="SEH69748.1"/>
    <property type="molecule type" value="Genomic_DNA"/>
</dbReference>
<evidence type="ECO:0000313" key="7">
    <source>
        <dbReference type="Proteomes" id="UP000199634"/>
    </source>
</evidence>
<organism evidence="6 7">
    <name type="scientific">Paenimyroides marinum</name>
    <dbReference type="NCBI Taxonomy" id="1159016"/>
    <lineage>
        <taxon>Bacteria</taxon>
        <taxon>Pseudomonadati</taxon>
        <taxon>Bacteroidota</taxon>
        <taxon>Flavobacteriia</taxon>
        <taxon>Flavobacteriales</taxon>
        <taxon>Flavobacteriaceae</taxon>
        <taxon>Paenimyroides</taxon>
    </lineage>
</organism>
<evidence type="ECO:0000256" key="3">
    <source>
        <dbReference type="ARBA" id="ARBA00023157"/>
    </source>
</evidence>
<protein>
    <submittedName>
        <fullName evidence="6">Thioredoxin-like</fullName>
    </submittedName>
</protein>
<dbReference type="STRING" id="1159016.SAMN02927937_00916"/>
<evidence type="ECO:0000256" key="4">
    <source>
        <dbReference type="ARBA" id="ARBA00023284"/>
    </source>
</evidence>
<keyword evidence="2" id="KW-0201">Cytochrome c-type biogenesis</keyword>
<feature type="domain" description="Thioredoxin" evidence="5">
    <location>
        <begin position="46"/>
        <end position="193"/>
    </location>
</feature>
<dbReference type="Gene3D" id="3.40.30.10">
    <property type="entry name" value="Glutaredoxin"/>
    <property type="match status" value="1"/>
</dbReference>
<accession>A0A1H6KE25</accession>
<name>A0A1H6KE25_9FLAO</name>
<dbReference type="Proteomes" id="UP000199634">
    <property type="component" value="Unassembled WGS sequence"/>
</dbReference>
<dbReference type="Pfam" id="PF13905">
    <property type="entry name" value="Thioredoxin_8"/>
    <property type="match status" value="1"/>
</dbReference>
<keyword evidence="7" id="KW-1185">Reference proteome</keyword>
<keyword evidence="3" id="KW-1015">Disulfide bond</keyword>
<evidence type="ECO:0000256" key="1">
    <source>
        <dbReference type="ARBA" id="ARBA00004196"/>
    </source>
</evidence>
<comment type="subcellular location">
    <subcellularLocation>
        <location evidence="1">Cell envelope</location>
    </subcellularLocation>
</comment>
<dbReference type="PROSITE" id="PS51257">
    <property type="entry name" value="PROKAR_LIPOPROTEIN"/>
    <property type="match status" value="1"/>
</dbReference>
<dbReference type="SUPFAM" id="SSF52833">
    <property type="entry name" value="Thioredoxin-like"/>
    <property type="match status" value="1"/>
</dbReference>
<proteinExistence type="predicted"/>
<dbReference type="GO" id="GO:0030313">
    <property type="term" value="C:cell envelope"/>
    <property type="evidence" value="ECO:0007669"/>
    <property type="project" value="UniProtKB-SubCell"/>
</dbReference>
<dbReference type="OrthoDB" id="1098640at2"/>
<evidence type="ECO:0000256" key="2">
    <source>
        <dbReference type="ARBA" id="ARBA00022748"/>
    </source>
</evidence>
<dbReference type="PROSITE" id="PS51352">
    <property type="entry name" value="THIOREDOXIN_2"/>
    <property type="match status" value="1"/>
</dbReference>
<sequence length="193" mass="21977">MKKVFIALFALGMIAVSCDTKKVDAKIAEEINELKDSLAIETDNVSKNNNAFNPVTLNKEFDDNDGNKISFQKILDKHKGNAIVIDVWASWCPDCIKGFPELKNLQEKYPTTAFVFLSLDKTKDKWKEAIKKYDLQGDHYYLNEKMKDEFGTSIELDWIPRYIVVDTQGNIALKKAIVANDSLLIKTLDKLQP</sequence>
<dbReference type="InterPro" id="IPR036249">
    <property type="entry name" value="Thioredoxin-like_sf"/>
</dbReference>
<dbReference type="InterPro" id="IPR013766">
    <property type="entry name" value="Thioredoxin_domain"/>
</dbReference>
<dbReference type="RefSeq" id="WP_091096805.1">
    <property type="nucleotide sequence ID" value="NZ_FNXE01000009.1"/>
</dbReference>
<dbReference type="InterPro" id="IPR050553">
    <property type="entry name" value="Thioredoxin_ResA/DsbE_sf"/>
</dbReference>
<dbReference type="CDD" id="cd02966">
    <property type="entry name" value="TlpA_like_family"/>
    <property type="match status" value="1"/>
</dbReference>
<reference evidence="6 7" key="1">
    <citation type="submission" date="2016-10" db="EMBL/GenBank/DDBJ databases">
        <authorList>
            <person name="de Groot N.N."/>
        </authorList>
    </citation>
    <scope>NUCLEOTIDE SEQUENCE [LARGE SCALE GENOMIC DNA]</scope>
    <source>
        <strain evidence="6 7">CGMCC 1.10825</strain>
    </source>
</reference>
<dbReference type="AlphaFoldDB" id="A0A1H6KE25"/>
<gene>
    <name evidence="6" type="ORF">SAMN02927937_00916</name>
</gene>
<evidence type="ECO:0000259" key="5">
    <source>
        <dbReference type="PROSITE" id="PS51352"/>
    </source>
</evidence>
<evidence type="ECO:0000313" key="6">
    <source>
        <dbReference type="EMBL" id="SEH69748.1"/>
    </source>
</evidence>
<dbReference type="PANTHER" id="PTHR42852">
    <property type="entry name" value="THIOL:DISULFIDE INTERCHANGE PROTEIN DSBE"/>
    <property type="match status" value="1"/>
</dbReference>
<dbReference type="InterPro" id="IPR012336">
    <property type="entry name" value="Thioredoxin-like_fold"/>
</dbReference>
<dbReference type="PANTHER" id="PTHR42852:SF6">
    <property type="entry name" value="THIOL:DISULFIDE INTERCHANGE PROTEIN DSBE"/>
    <property type="match status" value="1"/>
</dbReference>